<evidence type="ECO:0000313" key="3">
    <source>
        <dbReference type="EMBL" id="OYO11628.1"/>
    </source>
</evidence>
<evidence type="ECO:0000259" key="2">
    <source>
        <dbReference type="Pfam" id="PF20815"/>
    </source>
</evidence>
<dbReference type="AlphaFoldDB" id="A0A255G6T1"/>
<organism evidence="3 4">
    <name type="scientific">Enemella evansiae</name>
    <dbReference type="NCBI Taxonomy" id="2016499"/>
    <lineage>
        <taxon>Bacteria</taxon>
        <taxon>Bacillati</taxon>
        <taxon>Actinomycetota</taxon>
        <taxon>Actinomycetes</taxon>
        <taxon>Propionibacteriales</taxon>
        <taxon>Propionibacteriaceae</taxon>
        <taxon>Enemella</taxon>
    </lineage>
</organism>
<gene>
    <name evidence="3" type="ORF">CGZ94_14475</name>
</gene>
<feature type="domain" description="GIY-YIG catalytic" evidence="2">
    <location>
        <begin position="42"/>
        <end position="186"/>
    </location>
</feature>
<dbReference type="EMBL" id="NMVO01000015">
    <property type="protein sequence ID" value="OYO11628.1"/>
    <property type="molecule type" value="Genomic_DNA"/>
</dbReference>
<dbReference type="Proteomes" id="UP000215896">
    <property type="component" value="Unassembled WGS sequence"/>
</dbReference>
<dbReference type="InterPro" id="IPR049311">
    <property type="entry name" value="GIY_YIG_cat"/>
</dbReference>
<name>A0A255G6T1_9ACTN</name>
<evidence type="ECO:0000313" key="4">
    <source>
        <dbReference type="Proteomes" id="UP000215896"/>
    </source>
</evidence>
<comment type="caution">
    <text evidence="3">The sequence shown here is derived from an EMBL/GenBank/DDBJ whole genome shotgun (WGS) entry which is preliminary data.</text>
</comment>
<dbReference type="Pfam" id="PF20815">
    <property type="entry name" value="GIY_YIG_2"/>
    <property type="match status" value="1"/>
</dbReference>
<sequence>MSMADLAKADVENVLARLGNTALASTVPDLISAAGTELRVPGLYSWWVDEVGATELVSGLGQDCVIQPGLIYVGLAGASHVGGVASSNTLWRRITRMHLGHRQRASTLRRSLGAILAVRSEQGSIDETQLTAWMSAHLRVVTVPVPEVQTLKDLESAVLVELDPPLNLAKVPPTKVRKRLRELRKQSFQRNAPVPPSTGPPGRGI</sequence>
<proteinExistence type="predicted"/>
<keyword evidence="4" id="KW-1185">Reference proteome</keyword>
<accession>A0A255G6T1</accession>
<feature type="region of interest" description="Disordered" evidence="1">
    <location>
        <begin position="183"/>
        <end position="205"/>
    </location>
</feature>
<evidence type="ECO:0000256" key="1">
    <source>
        <dbReference type="SAM" id="MobiDB-lite"/>
    </source>
</evidence>
<reference evidence="3 4" key="1">
    <citation type="submission" date="2017-07" db="EMBL/GenBank/DDBJ databases">
        <title>Draft whole genome sequences of clinical Proprionibacteriaceae strains.</title>
        <authorList>
            <person name="Bernier A.-M."/>
            <person name="Bernard K."/>
            <person name="Domingo M.-C."/>
        </authorList>
    </citation>
    <scope>NUCLEOTIDE SEQUENCE [LARGE SCALE GENOMIC DNA]</scope>
    <source>
        <strain evidence="3 4">NML 030167</strain>
    </source>
</reference>
<protein>
    <recommendedName>
        <fullName evidence="2">GIY-YIG catalytic domain-containing protein</fullName>
    </recommendedName>
</protein>